<keyword evidence="2" id="KW-1185">Reference proteome</keyword>
<reference evidence="1 2" key="1">
    <citation type="submission" date="2020-04" db="EMBL/GenBank/DDBJ databases">
        <title>Thermobifida alba genome sequencing and assembly.</title>
        <authorList>
            <person name="Luzics S."/>
            <person name="Horvath B."/>
            <person name="Nagy I."/>
            <person name="Toth A."/>
            <person name="Nagy I."/>
            <person name="Kukolya J."/>
        </authorList>
    </citation>
    <scope>NUCLEOTIDE SEQUENCE [LARGE SCALE GENOMIC DNA]</scope>
    <source>
        <strain evidence="1 2">DSM 43795</strain>
    </source>
</reference>
<dbReference type="Proteomes" id="UP000832041">
    <property type="component" value="Chromosome"/>
</dbReference>
<accession>A0ABY4KZ16</accession>
<dbReference type="EMBL" id="CP051627">
    <property type="protein sequence ID" value="UPT20319.1"/>
    <property type="molecule type" value="Genomic_DNA"/>
</dbReference>
<evidence type="ECO:0000313" key="1">
    <source>
        <dbReference type="EMBL" id="UPT20319.1"/>
    </source>
</evidence>
<dbReference type="RefSeq" id="WP_248592573.1">
    <property type="nucleotide sequence ID" value="NZ_BAABEB010000012.1"/>
</dbReference>
<protein>
    <submittedName>
        <fullName evidence="1">Uncharacterized protein</fullName>
    </submittedName>
</protein>
<organism evidence="1 2">
    <name type="scientific">Thermobifida alba</name>
    <name type="common">Thermomonospora alba</name>
    <dbReference type="NCBI Taxonomy" id="53522"/>
    <lineage>
        <taxon>Bacteria</taxon>
        <taxon>Bacillati</taxon>
        <taxon>Actinomycetota</taxon>
        <taxon>Actinomycetes</taxon>
        <taxon>Streptosporangiales</taxon>
        <taxon>Nocardiopsidaceae</taxon>
        <taxon>Thermobifida</taxon>
    </lineage>
</organism>
<sequence>MVAAKHRTDGHEYLVLDLGSGIRHTEPLELAGYDDRLHFTSDGVTALRHDPQTDTLVYEFLVYFPGKEPEMVARMRDPDGLDDPGGHAWVALMDAVVAVRPATDSPGSHLVGVAPWNSATEPVRIPLDGVRLSEDSEAIRFISAREAVLVTDTAVTNLVALH</sequence>
<evidence type="ECO:0000313" key="2">
    <source>
        <dbReference type="Proteomes" id="UP000832041"/>
    </source>
</evidence>
<name>A0ABY4KZ16_THEAE</name>
<gene>
    <name evidence="1" type="ORF">FOF52_04520</name>
</gene>
<proteinExistence type="predicted"/>